<accession>A0A1E3X2B7</accession>
<dbReference type="PANTHER" id="PTHR33293">
    <property type="entry name" value="INSERTION ELEMENT IS1 1 PROTEIN INSB-RELATED"/>
    <property type="match status" value="1"/>
</dbReference>
<comment type="caution">
    <text evidence="1">The sequence shown here is derived from an EMBL/GenBank/DDBJ whole genome shotgun (WGS) entry which is preliminary data.</text>
</comment>
<evidence type="ECO:0000313" key="1">
    <source>
        <dbReference type="EMBL" id="ODS29770.1"/>
    </source>
</evidence>
<reference evidence="1 2" key="1">
    <citation type="submission" date="2016-07" db="EMBL/GenBank/DDBJ databases">
        <title>Draft genome of Scalindua rubra, obtained from a brine-seawater interface in the Red Sea, sheds light on salt adaptation in anammox bacteria.</title>
        <authorList>
            <person name="Speth D.R."/>
            <person name="Lagkouvardos I."/>
            <person name="Wang Y."/>
            <person name="Qian P.-Y."/>
            <person name="Dutilh B.E."/>
            <person name="Jetten M.S."/>
        </authorList>
    </citation>
    <scope>NUCLEOTIDE SEQUENCE [LARGE SCALE GENOMIC DNA]</scope>
    <source>
        <strain evidence="1">BSI-1</strain>
    </source>
</reference>
<evidence type="ECO:0008006" key="3">
    <source>
        <dbReference type="Google" id="ProtNLM"/>
    </source>
</evidence>
<organism evidence="1 2">
    <name type="scientific">Candidatus Scalindua rubra</name>
    <dbReference type="NCBI Taxonomy" id="1872076"/>
    <lineage>
        <taxon>Bacteria</taxon>
        <taxon>Pseudomonadati</taxon>
        <taxon>Planctomycetota</taxon>
        <taxon>Candidatus Brocadiia</taxon>
        <taxon>Candidatus Brocadiales</taxon>
        <taxon>Candidatus Scalinduaceae</taxon>
        <taxon>Candidatus Scalindua</taxon>
    </lineage>
</organism>
<evidence type="ECO:0000313" key="2">
    <source>
        <dbReference type="Proteomes" id="UP000094056"/>
    </source>
</evidence>
<name>A0A1E3X2B7_9BACT</name>
<dbReference type="Proteomes" id="UP000094056">
    <property type="component" value="Unassembled WGS sequence"/>
</dbReference>
<protein>
    <recommendedName>
        <fullName evidence="3">Transposase</fullName>
    </recommendedName>
</protein>
<dbReference type="EMBL" id="MAYW01000378">
    <property type="protein sequence ID" value="ODS29770.1"/>
    <property type="molecule type" value="Genomic_DNA"/>
</dbReference>
<proteinExistence type="predicted"/>
<dbReference type="AlphaFoldDB" id="A0A1E3X2B7"/>
<gene>
    <name evidence="1" type="ORF">SCARUB_05125</name>
</gene>
<dbReference type="InterPro" id="IPR051354">
    <property type="entry name" value="Transposase_27_IS1"/>
</dbReference>
<dbReference type="PANTHER" id="PTHR33293:SF2">
    <property type="entry name" value="TRANSPOSASE"/>
    <property type="match status" value="1"/>
</dbReference>
<sequence>MQCPKCKSENFTKDGIVKNKQRYKCKTCNFRYTVIQKSTEKPLYLKKFALQLYLEGLGFRSIGRVLKVSNVSVLNWIRQFGEQVKGLRSNEPVSVTEIDEMHTYIGTKKTINGYGLLLIDMKSDSSTSLLATEALPQVSDSGLISKNNLTEK</sequence>
<dbReference type="PATRIC" id="fig|1872076.5.peg.6166"/>
<dbReference type="NCBIfam" id="NF033558">
    <property type="entry name" value="transpos_IS1"/>
    <property type="match status" value="1"/>
</dbReference>